<feature type="compositionally biased region" description="Basic and acidic residues" evidence="1">
    <location>
        <begin position="70"/>
        <end position="82"/>
    </location>
</feature>
<evidence type="ECO:0000313" key="4">
    <source>
        <dbReference type="Proteomes" id="UP000236544"/>
    </source>
</evidence>
<reference evidence="4" key="1">
    <citation type="submission" date="2015-10" db="EMBL/GenBank/DDBJ databases">
        <authorList>
            <person name="Devillers H."/>
        </authorList>
    </citation>
    <scope>NUCLEOTIDE SEQUENCE [LARGE SCALE GENOMIC DNA]</scope>
</reference>
<feature type="compositionally biased region" description="Polar residues" evidence="1">
    <location>
        <begin position="95"/>
        <end position="113"/>
    </location>
</feature>
<organism evidence="3 4">
    <name type="scientific">Lachancea quebecensis</name>
    <dbReference type="NCBI Taxonomy" id="1654605"/>
    <lineage>
        <taxon>Eukaryota</taxon>
        <taxon>Fungi</taxon>
        <taxon>Dikarya</taxon>
        <taxon>Ascomycota</taxon>
        <taxon>Saccharomycotina</taxon>
        <taxon>Saccharomycetes</taxon>
        <taxon>Saccharomycetales</taxon>
        <taxon>Saccharomycetaceae</taxon>
        <taxon>Lachancea</taxon>
    </lineage>
</organism>
<evidence type="ECO:0000256" key="1">
    <source>
        <dbReference type="SAM" id="MobiDB-lite"/>
    </source>
</evidence>
<dbReference type="EMBL" id="LN890527">
    <property type="protein sequence ID" value="CUS23414.1"/>
    <property type="molecule type" value="Genomic_DNA"/>
</dbReference>
<evidence type="ECO:0000313" key="3">
    <source>
        <dbReference type="EMBL" id="CUS23414.1"/>
    </source>
</evidence>
<keyword evidence="4" id="KW-1185">Reference proteome</keyword>
<accession>A0A0P1KUA8</accession>
<protein>
    <submittedName>
        <fullName evidence="3">LAQU0S09e04214g1_1</fullName>
    </submittedName>
</protein>
<dbReference type="AlphaFoldDB" id="A0A0P1KUA8"/>
<feature type="domain" description="Mso1 N-terminal" evidence="2">
    <location>
        <begin position="29"/>
        <end position="70"/>
    </location>
</feature>
<feature type="region of interest" description="Disordered" evidence="1">
    <location>
        <begin position="68"/>
        <end position="183"/>
    </location>
</feature>
<dbReference type="InterPro" id="IPR028095">
    <property type="entry name" value="Mso1_N_dom"/>
</dbReference>
<dbReference type="Proteomes" id="UP000236544">
    <property type="component" value="Unassembled WGS sequence"/>
</dbReference>
<dbReference type="Pfam" id="PF14475">
    <property type="entry name" value="Mso1_Sec1_bdg"/>
    <property type="match status" value="1"/>
</dbReference>
<proteinExistence type="predicted"/>
<gene>
    <name evidence="3" type="ORF">LAQU0_S09e04214g</name>
</gene>
<dbReference type="OrthoDB" id="4094515at2759"/>
<evidence type="ECO:0000259" key="2">
    <source>
        <dbReference type="Pfam" id="PF14475"/>
    </source>
</evidence>
<name>A0A0P1KUA8_9SACH</name>
<sequence length="183" mass="20810">MHQEHPANYQKSGKFWSKVKSSTKSFSSSFSQLSLKQERDGDTPTSTVVHKALVKFYSTQEPFQGFPDWLGHKEDLPDEQKVLRKQKHHTTTHTAKASESTPHQHSTRSNSATAAPVPRTAGTDFRGIYKSRTESQTSNIDGLSLRPLPRQSQDTSWHENPAQQPPPTQRTSSMLMRERLKRK</sequence>